<proteinExistence type="predicted"/>
<accession>F8PU36</accession>
<evidence type="ECO:0000313" key="2">
    <source>
        <dbReference type="EMBL" id="EGN99975.1"/>
    </source>
</evidence>
<feature type="region of interest" description="Disordered" evidence="1">
    <location>
        <begin position="14"/>
        <end position="50"/>
    </location>
</feature>
<protein>
    <submittedName>
        <fullName evidence="2">Uncharacterized protein</fullName>
    </submittedName>
</protein>
<evidence type="ECO:0000313" key="3">
    <source>
        <dbReference type="Proteomes" id="UP000008063"/>
    </source>
</evidence>
<dbReference type="STRING" id="936435.F8PU36"/>
<organism evidence="3">
    <name type="scientific">Serpula lacrymans var. lacrymans (strain S7.3)</name>
    <name type="common">Dry rot fungus</name>
    <dbReference type="NCBI Taxonomy" id="936435"/>
    <lineage>
        <taxon>Eukaryota</taxon>
        <taxon>Fungi</taxon>
        <taxon>Dikarya</taxon>
        <taxon>Basidiomycota</taxon>
        <taxon>Agaricomycotina</taxon>
        <taxon>Agaricomycetes</taxon>
        <taxon>Agaricomycetidae</taxon>
        <taxon>Boletales</taxon>
        <taxon>Coniophorineae</taxon>
        <taxon>Serpulaceae</taxon>
        <taxon>Serpula</taxon>
    </lineage>
</organism>
<sequence length="117" mass="12606">PTDTTASRLRAVLALTHSSPPAQTSLHGRATPSDIDSDIDTPHFDSKTSSIATESIRDLFSHALREPGGTPLKSRPRRNSVDVSDVETNATLKKERASNKGNRLSLSDEEVDRPSSA</sequence>
<gene>
    <name evidence="2" type="ORF">SERLA73DRAFT_88787</name>
</gene>
<dbReference type="HOGENOM" id="CLU_143910_0_0_1"/>
<dbReference type="Proteomes" id="UP000008063">
    <property type="component" value="Unassembled WGS sequence"/>
</dbReference>
<dbReference type="OMA" id="KLWRDRI"/>
<dbReference type="EMBL" id="GL945479">
    <property type="protein sequence ID" value="EGN99975.1"/>
    <property type="molecule type" value="Genomic_DNA"/>
</dbReference>
<dbReference type="OrthoDB" id="3230534at2759"/>
<feature type="region of interest" description="Disordered" evidence="1">
    <location>
        <begin position="64"/>
        <end position="117"/>
    </location>
</feature>
<dbReference type="InParanoid" id="F8PU36"/>
<feature type="compositionally biased region" description="Polar residues" evidence="1">
    <location>
        <begin position="16"/>
        <end position="26"/>
    </location>
</feature>
<evidence type="ECO:0000256" key="1">
    <source>
        <dbReference type="SAM" id="MobiDB-lite"/>
    </source>
</evidence>
<name>F8PU36_SERL3</name>
<feature type="non-terminal residue" evidence="2">
    <location>
        <position position="1"/>
    </location>
</feature>
<reference evidence="3" key="1">
    <citation type="journal article" date="2011" name="Science">
        <title>The plant cell wall-decomposing machinery underlies the functional diversity of forest fungi.</title>
        <authorList>
            <person name="Eastwood D.C."/>
            <person name="Floudas D."/>
            <person name="Binder M."/>
            <person name="Majcherczyk A."/>
            <person name="Schneider P."/>
            <person name="Aerts A."/>
            <person name="Asiegbu F.O."/>
            <person name="Baker S.E."/>
            <person name="Barry K."/>
            <person name="Bendiksby M."/>
            <person name="Blumentritt M."/>
            <person name="Coutinho P.M."/>
            <person name="Cullen D."/>
            <person name="de Vries R.P."/>
            <person name="Gathman A."/>
            <person name="Goodell B."/>
            <person name="Henrissat B."/>
            <person name="Ihrmark K."/>
            <person name="Kauserud H."/>
            <person name="Kohler A."/>
            <person name="LaButti K."/>
            <person name="Lapidus A."/>
            <person name="Lavin J.L."/>
            <person name="Lee Y.-H."/>
            <person name="Lindquist E."/>
            <person name="Lilly W."/>
            <person name="Lucas S."/>
            <person name="Morin E."/>
            <person name="Murat C."/>
            <person name="Oguiza J.A."/>
            <person name="Park J."/>
            <person name="Pisabarro A.G."/>
            <person name="Riley R."/>
            <person name="Rosling A."/>
            <person name="Salamov A."/>
            <person name="Schmidt O."/>
            <person name="Schmutz J."/>
            <person name="Skrede I."/>
            <person name="Stenlid J."/>
            <person name="Wiebenga A."/>
            <person name="Xie X."/>
            <person name="Kuees U."/>
            <person name="Hibbett D.S."/>
            <person name="Hoffmeister D."/>
            <person name="Hoegberg N."/>
            <person name="Martin F."/>
            <person name="Grigoriev I.V."/>
            <person name="Watkinson S.C."/>
        </authorList>
    </citation>
    <scope>NUCLEOTIDE SEQUENCE [LARGE SCALE GENOMIC DNA]</scope>
    <source>
        <strain evidence="3">strain S7.3</strain>
    </source>
</reference>
<keyword evidence="3" id="KW-1185">Reference proteome</keyword>
<dbReference type="AlphaFoldDB" id="F8PU36"/>